<dbReference type="PANTHER" id="PTHR40710">
    <property type="entry name" value="RIKEN CDNA E230025N22 GENE"/>
    <property type="match status" value="1"/>
</dbReference>
<dbReference type="PANTHER" id="PTHR40710:SF1">
    <property type="entry name" value="RIKEN CDNA E230025N22 GENE"/>
    <property type="match status" value="1"/>
</dbReference>
<dbReference type="RefSeq" id="XP_045574195.1">
    <property type="nucleotide sequence ID" value="XM_045718239.1"/>
</dbReference>
<sequence>MEALHTEALEAERDLETQYHRHQHELHSLREESLQVFRVFRQVSEEQRRVSEGRYRTLLLEAIQDAVYLSSQNQQLQADNKQLRKALAELKDILCVQGDLKGQRVSQ</sequence>
<gene>
    <name evidence="2" type="primary">LOC106604845</name>
</gene>
<accession>A0ABM3ET13</accession>
<evidence type="ECO:0000313" key="2">
    <source>
        <dbReference type="RefSeq" id="XP_045574195.1"/>
    </source>
</evidence>
<keyword evidence="1" id="KW-1185">Reference proteome</keyword>
<proteinExistence type="predicted"/>
<name>A0ABM3ET13_SALSA</name>
<protein>
    <submittedName>
        <fullName evidence="2">Uncharacterized protein</fullName>
    </submittedName>
</protein>
<organism evidence="1 2">
    <name type="scientific">Salmo salar</name>
    <name type="common">Atlantic salmon</name>
    <dbReference type="NCBI Taxonomy" id="8030"/>
    <lineage>
        <taxon>Eukaryota</taxon>
        <taxon>Metazoa</taxon>
        <taxon>Chordata</taxon>
        <taxon>Craniata</taxon>
        <taxon>Vertebrata</taxon>
        <taxon>Euteleostomi</taxon>
        <taxon>Actinopterygii</taxon>
        <taxon>Neopterygii</taxon>
        <taxon>Teleostei</taxon>
        <taxon>Protacanthopterygii</taxon>
        <taxon>Salmoniformes</taxon>
        <taxon>Salmonidae</taxon>
        <taxon>Salmoninae</taxon>
        <taxon>Salmo</taxon>
    </lineage>
</organism>
<evidence type="ECO:0000313" key="1">
    <source>
        <dbReference type="Proteomes" id="UP001652741"/>
    </source>
</evidence>
<reference evidence="2" key="1">
    <citation type="submission" date="2025-08" db="UniProtKB">
        <authorList>
            <consortium name="RefSeq"/>
        </authorList>
    </citation>
    <scope>IDENTIFICATION</scope>
</reference>
<dbReference type="Proteomes" id="UP001652741">
    <property type="component" value="Chromosome ssa05"/>
</dbReference>